<reference evidence="2" key="1">
    <citation type="journal article" date="2005" name="Nature">
        <title>The map-based sequence of the rice genome.</title>
        <authorList>
            <consortium name="International rice genome sequencing project (IRGSP)"/>
            <person name="Matsumoto T."/>
            <person name="Wu J."/>
            <person name="Kanamori H."/>
            <person name="Katayose Y."/>
            <person name="Fujisawa M."/>
            <person name="Namiki N."/>
            <person name="Mizuno H."/>
            <person name="Yamamoto K."/>
            <person name="Antonio B.A."/>
            <person name="Baba T."/>
            <person name="Sakata K."/>
            <person name="Nagamura Y."/>
            <person name="Aoki H."/>
            <person name="Arikawa K."/>
            <person name="Arita K."/>
            <person name="Bito T."/>
            <person name="Chiden Y."/>
            <person name="Fujitsuka N."/>
            <person name="Fukunaka R."/>
            <person name="Hamada M."/>
            <person name="Harada C."/>
            <person name="Hayashi A."/>
            <person name="Hijishita S."/>
            <person name="Honda M."/>
            <person name="Hosokawa S."/>
            <person name="Ichikawa Y."/>
            <person name="Idonuma A."/>
            <person name="Iijima M."/>
            <person name="Ikeda M."/>
            <person name="Ikeno M."/>
            <person name="Ito K."/>
            <person name="Ito S."/>
            <person name="Ito T."/>
            <person name="Ito Y."/>
            <person name="Ito Y."/>
            <person name="Iwabuchi A."/>
            <person name="Kamiya K."/>
            <person name="Karasawa W."/>
            <person name="Kurita K."/>
            <person name="Katagiri S."/>
            <person name="Kikuta A."/>
            <person name="Kobayashi H."/>
            <person name="Kobayashi N."/>
            <person name="Machita K."/>
            <person name="Maehara T."/>
            <person name="Masukawa M."/>
            <person name="Mizubayashi T."/>
            <person name="Mukai Y."/>
            <person name="Nagasaki H."/>
            <person name="Nagata Y."/>
            <person name="Naito S."/>
            <person name="Nakashima M."/>
            <person name="Nakama Y."/>
            <person name="Nakamichi Y."/>
            <person name="Nakamura M."/>
            <person name="Meguro A."/>
            <person name="Negishi M."/>
            <person name="Ohta I."/>
            <person name="Ohta T."/>
            <person name="Okamoto M."/>
            <person name="Ono N."/>
            <person name="Saji S."/>
            <person name="Sakaguchi M."/>
            <person name="Sakai K."/>
            <person name="Shibata M."/>
            <person name="Shimokawa T."/>
            <person name="Song J."/>
            <person name="Takazaki Y."/>
            <person name="Terasawa K."/>
            <person name="Tsugane M."/>
            <person name="Tsuji K."/>
            <person name="Ueda S."/>
            <person name="Waki K."/>
            <person name="Yamagata H."/>
            <person name="Yamamoto M."/>
            <person name="Yamamoto S."/>
            <person name="Yamane H."/>
            <person name="Yoshiki S."/>
            <person name="Yoshihara R."/>
            <person name="Yukawa K."/>
            <person name="Zhong H."/>
            <person name="Yano M."/>
            <person name="Yuan Q."/>
            <person name="Ouyang S."/>
            <person name="Liu J."/>
            <person name="Jones K.M."/>
            <person name="Gansberger K."/>
            <person name="Moffat K."/>
            <person name="Hill J."/>
            <person name="Bera J."/>
            <person name="Fadrosh D."/>
            <person name="Jin S."/>
            <person name="Johri S."/>
            <person name="Kim M."/>
            <person name="Overton L."/>
            <person name="Reardon M."/>
            <person name="Tsitrin T."/>
            <person name="Vuong H."/>
            <person name="Weaver B."/>
            <person name="Ciecko A."/>
            <person name="Tallon L."/>
            <person name="Jackson J."/>
            <person name="Pai G."/>
            <person name="Aken S.V."/>
            <person name="Utterback T."/>
            <person name="Reidmuller S."/>
            <person name="Feldblyum T."/>
            <person name="Hsiao J."/>
            <person name="Zismann V."/>
            <person name="Iobst S."/>
            <person name="de Vazeille A.R."/>
            <person name="Buell C.R."/>
            <person name="Ying K."/>
            <person name="Li Y."/>
            <person name="Lu T."/>
            <person name="Huang Y."/>
            <person name="Zhao Q."/>
            <person name="Feng Q."/>
            <person name="Zhang L."/>
            <person name="Zhu J."/>
            <person name="Weng Q."/>
            <person name="Mu J."/>
            <person name="Lu Y."/>
            <person name="Fan D."/>
            <person name="Liu Y."/>
            <person name="Guan J."/>
            <person name="Zhang Y."/>
            <person name="Yu S."/>
            <person name="Liu X."/>
            <person name="Zhang Y."/>
            <person name="Hong G."/>
            <person name="Han B."/>
            <person name="Choisne N."/>
            <person name="Demange N."/>
            <person name="Orjeda G."/>
            <person name="Samain S."/>
            <person name="Cattolico L."/>
            <person name="Pelletier E."/>
            <person name="Couloux A."/>
            <person name="Segurens B."/>
            <person name="Wincker P."/>
            <person name="D'Hont A."/>
            <person name="Scarpelli C."/>
            <person name="Weissenbach J."/>
            <person name="Salanoubat M."/>
            <person name="Quetier F."/>
            <person name="Yu Y."/>
            <person name="Kim H.R."/>
            <person name="Rambo T."/>
            <person name="Currie J."/>
            <person name="Collura K."/>
            <person name="Luo M."/>
            <person name="Yang T."/>
            <person name="Ammiraju J.S.S."/>
            <person name="Engler F."/>
            <person name="Soderlund C."/>
            <person name="Wing R.A."/>
            <person name="Palmer L.E."/>
            <person name="de la Bastide M."/>
            <person name="Spiegel L."/>
            <person name="Nascimento L."/>
            <person name="Zutavern T."/>
            <person name="O'Shaughnessy A."/>
            <person name="Dike S."/>
            <person name="Dedhia N."/>
            <person name="Preston R."/>
            <person name="Balija V."/>
            <person name="McCombie W.R."/>
            <person name="Chow T."/>
            <person name="Chen H."/>
            <person name="Chung M."/>
            <person name="Chen C."/>
            <person name="Shaw J."/>
            <person name="Wu H."/>
            <person name="Hsiao K."/>
            <person name="Chao Y."/>
            <person name="Chu M."/>
            <person name="Cheng C."/>
            <person name="Hour A."/>
            <person name="Lee P."/>
            <person name="Lin S."/>
            <person name="Lin Y."/>
            <person name="Liou J."/>
            <person name="Liu S."/>
            <person name="Hsing Y."/>
            <person name="Raghuvanshi S."/>
            <person name="Mohanty A."/>
            <person name="Bharti A.K."/>
            <person name="Gaur A."/>
            <person name="Gupta V."/>
            <person name="Kumar D."/>
            <person name="Ravi V."/>
            <person name="Vij S."/>
            <person name="Kapur A."/>
            <person name="Khurana P."/>
            <person name="Khurana P."/>
            <person name="Khurana J.P."/>
            <person name="Tyagi A.K."/>
            <person name="Gaikwad K."/>
            <person name="Singh A."/>
            <person name="Dalal V."/>
            <person name="Srivastava S."/>
            <person name="Dixit A."/>
            <person name="Pal A.K."/>
            <person name="Ghazi I.A."/>
            <person name="Yadav M."/>
            <person name="Pandit A."/>
            <person name="Bhargava A."/>
            <person name="Sureshbabu K."/>
            <person name="Batra K."/>
            <person name="Sharma T.R."/>
            <person name="Mohapatra T."/>
            <person name="Singh N.K."/>
            <person name="Messing J."/>
            <person name="Nelson A.B."/>
            <person name="Fuks G."/>
            <person name="Kavchok S."/>
            <person name="Keizer G."/>
            <person name="Linton E."/>
            <person name="Llaca V."/>
            <person name="Song R."/>
            <person name="Tanyolac B."/>
            <person name="Young S."/>
            <person name="Ho-Il K."/>
            <person name="Hahn J.H."/>
            <person name="Sangsakoo G."/>
            <person name="Vanavichit A."/>
            <person name="de Mattos Luiz.A.T."/>
            <person name="Zimmer P.D."/>
            <person name="Malone G."/>
            <person name="Dellagostin O."/>
            <person name="de Oliveira A.C."/>
            <person name="Bevan M."/>
            <person name="Bancroft I."/>
            <person name="Minx P."/>
            <person name="Cordum H."/>
            <person name="Wilson R."/>
            <person name="Cheng Z."/>
            <person name="Jin W."/>
            <person name="Jiang J."/>
            <person name="Leong S.A."/>
            <person name="Iwama H."/>
            <person name="Gojobori T."/>
            <person name="Itoh T."/>
            <person name="Niimura Y."/>
            <person name="Fujii Y."/>
            <person name="Habara T."/>
            <person name="Sakai H."/>
            <person name="Sato Y."/>
            <person name="Wilson G."/>
            <person name="Kumar K."/>
            <person name="McCouch S."/>
            <person name="Juretic N."/>
            <person name="Hoen D."/>
            <person name="Wright S."/>
            <person name="Bruskiewich R."/>
            <person name="Bureau T."/>
            <person name="Miyao A."/>
            <person name="Hirochika H."/>
            <person name="Nishikawa T."/>
            <person name="Kadowaki K."/>
            <person name="Sugiura M."/>
            <person name="Burr B."/>
            <person name="Sasaki T."/>
        </authorList>
    </citation>
    <scope>NUCLEOTIDE SEQUENCE [LARGE SCALE GENOMIC DNA]</scope>
    <source>
        <strain evidence="2">cv. Nipponbare</strain>
    </source>
</reference>
<reference evidence="1 2" key="3">
    <citation type="journal article" date="2013" name="Rice">
        <title>Improvement of the Oryza sativa Nipponbare reference genome using next generation sequence and optical map data.</title>
        <authorList>
            <person name="Kawahara Y."/>
            <person name="de la Bastide M."/>
            <person name="Hamilton J.P."/>
            <person name="Kanamori H."/>
            <person name="McCombie W.R."/>
            <person name="Ouyang S."/>
            <person name="Schwartz D.C."/>
            <person name="Tanaka T."/>
            <person name="Wu J."/>
            <person name="Zhou S."/>
            <person name="Childs K.L."/>
            <person name="Davidson R.M."/>
            <person name="Lin H."/>
            <person name="Quesada-Ocampo L."/>
            <person name="Vaillancourt B."/>
            <person name="Sakai H."/>
            <person name="Lee S.S."/>
            <person name="Kim J."/>
            <person name="Numa H."/>
            <person name="Itoh T."/>
            <person name="Buell C.R."/>
            <person name="Matsumoto T."/>
        </authorList>
    </citation>
    <scope>NUCLEOTIDE SEQUENCE [LARGE SCALE GENOMIC DNA]</scope>
    <source>
        <strain evidence="2">cv. Nipponbare</strain>
    </source>
</reference>
<evidence type="ECO:0000313" key="1">
    <source>
        <dbReference type="EMBL" id="BAT14344.1"/>
    </source>
</evidence>
<proteinExistence type="predicted"/>
<reference evidence="1 2" key="2">
    <citation type="journal article" date="2013" name="Plant Cell Physiol.">
        <title>Rice Annotation Project Database (RAP-DB): an integrative and interactive database for rice genomics.</title>
        <authorList>
            <person name="Sakai H."/>
            <person name="Lee S.S."/>
            <person name="Tanaka T."/>
            <person name="Numa H."/>
            <person name="Kim J."/>
            <person name="Kawahara Y."/>
            <person name="Wakimoto H."/>
            <person name="Yang C.C."/>
            <person name="Iwamoto M."/>
            <person name="Abe T."/>
            <person name="Yamada Y."/>
            <person name="Muto A."/>
            <person name="Inokuchi H."/>
            <person name="Ikemura T."/>
            <person name="Matsumoto T."/>
            <person name="Sasaki T."/>
            <person name="Itoh T."/>
        </authorList>
    </citation>
    <scope>NUCLEOTIDE SEQUENCE [LARGE SCALE GENOMIC DNA]</scope>
    <source>
        <strain evidence="2">cv. Nipponbare</strain>
    </source>
</reference>
<keyword evidence="2" id="KW-1185">Reference proteome</keyword>
<feature type="non-terminal residue" evidence="1">
    <location>
        <position position="1"/>
    </location>
</feature>
<name>A0A0P0Y2X3_ORYSJ</name>
<protein>
    <submittedName>
        <fullName evidence="1">Os11g0542800 protein</fullName>
    </submittedName>
</protein>
<dbReference type="Proteomes" id="UP000059680">
    <property type="component" value="Chromosome 11"/>
</dbReference>
<dbReference type="Gramene" id="Os11t0542800-01">
    <property type="protein sequence ID" value="Os11t0542800-01"/>
    <property type="gene ID" value="Os11g0542800"/>
</dbReference>
<sequence>LSSREPTRIAPCRSPWIDREAYACIHGPQPLSRSGHCCTVCSCPLLYSYRALLGLDDAGAGWTLDSEASCRISSGRFTTTTTTTTTTTCTCDVM</sequence>
<dbReference type="EMBL" id="AP014967">
    <property type="protein sequence ID" value="BAT14344.1"/>
    <property type="molecule type" value="Genomic_DNA"/>
</dbReference>
<dbReference type="AlphaFoldDB" id="A0A0P0Y2X3"/>
<organism evidence="1 2">
    <name type="scientific">Oryza sativa subsp. japonica</name>
    <name type="common">Rice</name>
    <dbReference type="NCBI Taxonomy" id="39947"/>
    <lineage>
        <taxon>Eukaryota</taxon>
        <taxon>Viridiplantae</taxon>
        <taxon>Streptophyta</taxon>
        <taxon>Embryophyta</taxon>
        <taxon>Tracheophyta</taxon>
        <taxon>Spermatophyta</taxon>
        <taxon>Magnoliopsida</taxon>
        <taxon>Liliopsida</taxon>
        <taxon>Poales</taxon>
        <taxon>Poaceae</taxon>
        <taxon>BOP clade</taxon>
        <taxon>Oryzoideae</taxon>
        <taxon>Oryzeae</taxon>
        <taxon>Oryzinae</taxon>
        <taxon>Oryza</taxon>
        <taxon>Oryza sativa</taxon>
    </lineage>
</organism>
<evidence type="ECO:0000313" key="2">
    <source>
        <dbReference type="Proteomes" id="UP000059680"/>
    </source>
</evidence>
<accession>A0A0P0Y2X3</accession>
<dbReference type="PaxDb" id="39947-A0A0P0Y2X3"/>
<dbReference type="InParanoid" id="A0A0P0Y2X3"/>
<gene>
    <name evidence="1" type="ordered locus">Os11g0542800</name>
    <name evidence="1" type="ORF">OSNPB_110542800</name>
</gene>